<dbReference type="InterPro" id="IPR001173">
    <property type="entry name" value="Glyco_trans_2-like"/>
</dbReference>
<accession>A0ABT4PHD3</accession>
<feature type="domain" description="Glycosyltransferase 2-like" evidence="2">
    <location>
        <begin position="6"/>
        <end position="158"/>
    </location>
</feature>
<gene>
    <name evidence="3" type="ORF">O6P32_06955</name>
</gene>
<organism evidence="3 4">
    <name type="scientific">Phocaeicola acetigenes</name>
    <dbReference type="NCBI Taxonomy" id="3016083"/>
    <lineage>
        <taxon>Bacteria</taxon>
        <taxon>Pseudomonadati</taxon>
        <taxon>Bacteroidota</taxon>
        <taxon>Bacteroidia</taxon>
        <taxon>Bacteroidales</taxon>
        <taxon>Bacteroidaceae</taxon>
        <taxon>Phocaeicola</taxon>
    </lineage>
</organism>
<dbReference type="GO" id="GO:0016757">
    <property type="term" value="F:glycosyltransferase activity"/>
    <property type="evidence" value="ECO:0007669"/>
    <property type="project" value="UniProtKB-KW"/>
</dbReference>
<dbReference type="EC" id="2.4.-.-" evidence="3"/>
<dbReference type="InterPro" id="IPR050834">
    <property type="entry name" value="Glycosyltransf_2"/>
</dbReference>
<dbReference type="InterPro" id="IPR029044">
    <property type="entry name" value="Nucleotide-diphossugar_trans"/>
</dbReference>
<evidence type="ECO:0000313" key="3">
    <source>
        <dbReference type="EMBL" id="MCZ8372449.1"/>
    </source>
</evidence>
<sequence>MNELISVIITTYKREMPILKRAIDSIINQSYQEIEVLIINDFYPYKEQIDKLINSFNEINFTIQVFHNSQNKGACYSRNIGIKNAQGKYIAFLDDDDEWKSEKLQEQYSLMKENTAMVYCSGLNIYVNGKTSEMTFIKGYPKEKQLEKLLSCNYMGGCSFPLIKTDILRKLEGFDESLPSSQDFDLWIRITETYNVSFINKPLVLYHIMPDSITRSDTKRIKGFYIILKKHKKLYNKYPKSAVQIYNSIITVNIEHKKYLKTILPFIKSFAFFPHNLSIISFWFSILIQKSFNHKDKNRKN</sequence>
<keyword evidence="1" id="KW-0472">Membrane</keyword>
<reference evidence="3" key="1">
    <citation type="submission" date="2022-12" db="EMBL/GenBank/DDBJ databases">
        <title>Phocaeicola acetigenes sp. nov., isolated feces from a healthy human.</title>
        <authorList>
            <person name="Do H."/>
            <person name="Ha Y.B."/>
            <person name="Kim J.-S."/>
            <person name="Suh M.K."/>
            <person name="Kim H.S."/>
            <person name="Lee J.-S."/>
        </authorList>
    </citation>
    <scope>NUCLEOTIDE SEQUENCE</scope>
    <source>
        <strain evidence="3">KGMB11183</strain>
    </source>
</reference>
<dbReference type="Gene3D" id="3.90.550.10">
    <property type="entry name" value="Spore Coat Polysaccharide Biosynthesis Protein SpsA, Chain A"/>
    <property type="match status" value="1"/>
</dbReference>
<protein>
    <submittedName>
        <fullName evidence="3">Glycosyltransferase</fullName>
        <ecNumber evidence="3">2.4.-.-</ecNumber>
    </submittedName>
</protein>
<dbReference type="Proteomes" id="UP001141933">
    <property type="component" value="Unassembled WGS sequence"/>
</dbReference>
<comment type="caution">
    <text evidence="3">The sequence shown here is derived from an EMBL/GenBank/DDBJ whole genome shotgun (WGS) entry which is preliminary data.</text>
</comment>
<dbReference type="SUPFAM" id="SSF53448">
    <property type="entry name" value="Nucleotide-diphospho-sugar transferases"/>
    <property type="match status" value="1"/>
</dbReference>
<name>A0ABT4PHD3_9BACT</name>
<dbReference type="PANTHER" id="PTHR43685">
    <property type="entry name" value="GLYCOSYLTRANSFERASE"/>
    <property type="match status" value="1"/>
</dbReference>
<keyword evidence="1" id="KW-1133">Transmembrane helix</keyword>
<dbReference type="Pfam" id="PF00535">
    <property type="entry name" value="Glycos_transf_2"/>
    <property type="match status" value="1"/>
</dbReference>
<dbReference type="PANTHER" id="PTHR43685:SF2">
    <property type="entry name" value="GLYCOSYLTRANSFERASE 2-LIKE DOMAIN-CONTAINING PROTEIN"/>
    <property type="match status" value="1"/>
</dbReference>
<keyword evidence="1" id="KW-0812">Transmembrane</keyword>
<feature type="transmembrane region" description="Helical" evidence="1">
    <location>
        <begin position="270"/>
        <end position="288"/>
    </location>
</feature>
<dbReference type="EMBL" id="JAPZVM010000004">
    <property type="protein sequence ID" value="MCZ8372449.1"/>
    <property type="molecule type" value="Genomic_DNA"/>
</dbReference>
<keyword evidence="4" id="KW-1185">Reference proteome</keyword>
<evidence type="ECO:0000256" key="1">
    <source>
        <dbReference type="SAM" id="Phobius"/>
    </source>
</evidence>
<evidence type="ECO:0000313" key="4">
    <source>
        <dbReference type="Proteomes" id="UP001141933"/>
    </source>
</evidence>
<proteinExistence type="predicted"/>
<keyword evidence="3" id="KW-0808">Transferase</keyword>
<evidence type="ECO:0000259" key="2">
    <source>
        <dbReference type="Pfam" id="PF00535"/>
    </source>
</evidence>
<dbReference type="RefSeq" id="WP_269877656.1">
    <property type="nucleotide sequence ID" value="NZ_JAPZVM010000004.1"/>
</dbReference>
<keyword evidence="3" id="KW-0328">Glycosyltransferase</keyword>